<dbReference type="NCBIfam" id="TIGR01448">
    <property type="entry name" value="recD_rel"/>
    <property type="match status" value="1"/>
</dbReference>
<dbReference type="InterPro" id="IPR029493">
    <property type="entry name" value="RecD2-like_HHH"/>
</dbReference>
<dbReference type="InterPro" id="IPR010994">
    <property type="entry name" value="RuvA_2-like"/>
</dbReference>
<dbReference type="SMART" id="SM00278">
    <property type="entry name" value="HhH1"/>
    <property type="match status" value="3"/>
</dbReference>
<dbReference type="EC" id="5.6.2.3" evidence="3"/>
<comment type="caution">
    <text evidence="5">The sequence shown here is derived from an EMBL/GenBank/DDBJ whole genome shotgun (WGS) entry which is preliminary data.</text>
</comment>
<dbReference type="InterPro" id="IPR055446">
    <property type="entry name" value="RecD2_N_OB"/>
</dbReference>
<sequence>MGDARLAVLEAVLERITYANEDNGYTVARVDTGRGAGDLLTVVGALLGAQPGESLRMEGRWGSHPQYGKQFTVENYTTVLPATIQGIRRYLGSGLIKGIGPKIADRIVEHFGTETLDVIEGAPKRLIEVPGLGPKRTRMIAVAWEEQKAIKEVMVFLQGVGVSTSIAVRIYKNYGDASISVVKNQPYRLAADVWGIGFLTADRIAQAVGIPHDSPERVKAGLQYALSQATDSGNCFLPEEQLLSDSVKLLQVDAGLVIDCLAELVGEEGVVRESVPDPEGGDPVRAVYLVPFHRAEISLAGQLLRLLRGPEDRLPLFQDVQWDKALSWLAGRTGADLAPEQQQAVRLALTERVAVLTGGPGCGKSFTVRSVVTLAQAKKAKVVLAAPTGRAAKRLAELTGMEASTVHRLLELKPGGDAAYDKDRPLDADLVVVDEASMLDLLLANKLAKAVPPGAHLLFVGDVDQLPSVGAGEVLRDLLAPGSPVPAVRLTRIFRQAQQSGVVTNAHRINSGVPPITQGLPDFFLFPEEDTEEAGRLTVEVAARRIPAKFGLDPRRDIQVLAPMHRGPAGAGALNGLLQQAITPARPDLPERRFGGRTFRVGDKVTQIRNNYEKGENGVFNGTVGVVTALDTVEQKLIVLTDEDEEIPYDFDELDELAHAYAVTIHRSQGSEYPAVVIPVTTGAWMMLQRNLLYTAVTRAKRLVVLVGSRKAIAQAVRTVSAGRRFTALDHRLAQGAK</sequence>
<dbReference type="SUPFAM" id="SSF52540">
    <property type="entry name" value="P-loop containing nucleoside triphosphate hydrolases"/>
    <property type="match status" value="2"/>
</dbReference>
<dbReference type="Gene3D" id="3.40.50.300">
    <property type="entry name" value="P-loop containing nucleotide triphosphate hydrolases"/>
    <property type="match status" value="2"/>
</dbReference>
<accession>A0ABW8CD59</accession>
<evidence type="ECO:0000259" key="4">
    <source>
        <dbReference type="SMART" id="SM00278"/>
    </source>
</evidence>
<dbReference type="SUPFAM" id="SSF47781">
    <property type="entry name" value="RuvA domain 2-like"/>
    <property type="match status" value="1"/>
</dbReference>
<proteinExistence type="inferred from homology"/>
<reference evidence="5 6" key="1">
    <citation type="submission" date="2024-10" db="EMBL/GenBank/DDBJ databases">
        <title>The Natural Products Discovery Center: Release of the First 8490 Sequenced Strains for Exploring Actinobacteria Biosynthetic Diversity.</title>
        <authorList>
            <person name="Kalkreuter E."/>
            <person name="Kautsar S.A."/>
            <person name="Yang D."/>
            <person name="Bader C.D."/>
            <person name="Teijaro C.N."/>
            <person name="Fluegel L."/>
            <person name="Davis C.M."/>
            <person name="Simpson J.R."/>
            <person name="Lauterbach L."/>
            <person name="Steele A.D."/>
            <person name="Gui C."/>
            <person name="Meng S."/>
            <person name="Li G."/>
            <person name="Viehrig K."/>
            <person name="Ye F."/>
            <person name="Su P."/>
            <person name="Kiefer A.F."/>
            <person name="Nichols A."/>
            <person name="Cepeda A.J."/>
            <person name="Yan W."/>
            <person name="Fan B."/>
            <person name="Jiang Y."/>
            <person name="Adhikari A."/>
            <person name="Zheng C.-J."/>
            <person name="Schuster L."/>
            <person name="Cowan T.M."/>
            <person name="Smanski M.J."/>
            <person name="Chevrette M.G."/>
            <person name="De Carvalho L.P.S."/>
            <person name="Shen B."/>
        </authorList>
    </citation>
    <scope>NUCLEOTIDE SEQUENCE [LARGE SCALE GENOMIC DNA]</scope>
    <source>
        <strain evidence="5 6">NPDC053399</strain>
    </source>
</reference>
<evidence type="ECO:0000313" key="5">
    <source>
        <dbReference type="EMBL" id="MFI9104378.1"/>
    </source>
</evidence>
<dbReference type="PANTHER" id="PTHR43788">
    <property type="entry name" value="DNA2/NAM7 HELICASE FAMILY MEMBER"/>
    <property type="match status" value="1"/>
</dbReference>
<comment type="function">
    <text evidence="3">DNA-dependent ATPase and ATP-dependent 5'-3' DNA helicase. Has no activity on blunt DNA or DNA with 3'-overhangs, requires at least 10 bases of 5'-ssDNA for helicase activity.</text>
</comment>
<dbReference type="EMBL" id="JBITYG010000009">
    <property type="protein sequence ID" value="MFI9104378.1"/>
    <property type="molecule type" value="Genomic_DNA"/>
</dbReference>
<dbReference type="PANTHER" id="PTHR43788:SF6">
    <property type="entry name" value="DNA HELICASE B"/>
    <property type="match status" value="1"/>
</dbReference>
<keyword evidence="3" id="KW-0347">Helicase</keyword>
<dbReference type="InterPro" id="IPR006345">
    <property type="entry name" value="RecD2"/>
</dbReference>
<dbReference type="InterPro" id="IPR003583">
    <property type="entry name" value="Hlx-hairpin-Hlx_DNA-bd_motif"/>
</dbReference>
<feature type="domain" description="Helix-hairpin-helix DNA-binding motif class 1" evidence="4">
    <location>
        <begin position="96"/>
        <end position="110"/>
    </location>
</feature>
<dbReference type="Gene3D" id="2.30.30.940">
    <property type="match status" value="1"/>
</dbReference>
<dbReference type="RefSeq" id="WP_399654570.1">
    <property type="nucleotide sequence ID" value="NZ_JBITYG010000009.1"/>
</dbReference>
<feature type="domain" description="Helix-hairpin-helix DNA-binding motif class 1" evidence="4">
    <location>
        <begin position="124"/>
        <end position="143"/>
    </location>
</feature>
<dbReference type="Proteomes" id="UP001614394">
    <property type="component" value="Unassembled WGS sequence"/>
</dbReference>
<dbReference type="InterPro" id="IPR041451">
    <property type="entry name" value="RecD2_SH13"/>
</dbReference>
<dbReference type="InterPro" id="IPR027785">
    <property type="entry name" value="UvrD-like_helicase_C"/>
</dbReference>
<name>A0ABW8CD59_9ACTN</name>
<comment type="similarity">
    <text evidence="3">Belongs to the RecD family. RecD2 subfamily.</text>
</comment>
<dbReference type="Pfam" id="PF14520">
    <property type="entry name" value="HHH_5"/>
    <property type="match status" value="1"/>
</dbReference>
<feature type="binding site" evidence="3">
    <location>
        <begin position="361"/>
        <end position="365"/>
    </location>
    <ligand>
        <name>ATP</name>
        <dbReference type="ChEBI" id="CHEBI:30616"/>
    </ligand>
</feature>
<keyword evidence="2 3" id="KW-0067">ATP-binding</keyword>
<protein>
    <recommendedName>
        <fullName evidence="3">ATP-dependent RecD2 DNA helicase</fullName>
        <ecNumber evidence="3">5.6.2.3</ecNumber>
    </recommendedName>
    <alternativeName>
        <fullName evidence="3">DNA 5'-3' helicase subunit RecD2</fullName>
    </alternativeName>
</protein>
<dbReference type="Gene3D" id="1.10.150.20">
    <property type="entry name" value="5' to 3' exonuclease, C-terminal subdomain"/>
    <property type="match status" value="1"/>
</dbReference>
<feature type="domain" description="Helix-hairpin-helix DNA-binding motif class 1" evidence="4">
    <location>
        <begin position="188"/>
        <end position="207"/>
    </location>
</feature>
<dbReference type="InterPro" id="IPR027417">
    <property type="entry name" value="P-loop_NTPase"/>
</dbReference>
<comment type="catalytic activity">
    <reaction evidence="3">
        <text>ATP + H2O = ADP + phosphate + H(+)</text>
        <dbReference type="Rhea" id="RHEA:13065"/>
        <dbReference type="ChEBI" id="CHEBI:15377"/>
        <dbReference type="ChEBI" id="CHEBI:15378"/>
        <dbReference type="ChEBI" id="CHEBI:30616"/>
        <dbReference type="ChEBI" id="CHEBI:43474"/>
        <dbReference type="ChEBI" id="CHEBI:456216"/>
        <dbReference type="EC" id="5.6.2.3"/>
    </reaction>
</comment>
<dbReference type="InterPro" id="IPR050534">
    <property type="entry name" value="Coronavir_polyprotein_1ab"/>
</dbReference>
<keyword evidence="6" id="KW-1185">Reference proteome</keyword>
<dbReference type="Pfam" id="PF14490">
    <property type="entry name" value="HHH_RecD2"/>
    <property type="match status" value="1"/>
</dbReference>
<keyword evidence="3" id="KW-0238">DNA-binding</keyword>
<keyword evidence="3" id="KW-0413">Isomerase</keyword>
<dbReference type="CDD" id="cd17933">
    <property type="entry name" value="DEXSc_RecD-like"/>
    <property type="match status" value="1"/>
</dbReference>
<keyword evidence="1 3" id="KW-0547">Nucleotide-binding</keyword>
<dbReference type="Pfam" id="PF13538">
    <property type="entry name" value="UvrD_C_2"/>
    <property type="match status" value="1"/>
</dbReference>
<evidence type="ECO:0000256" key="1">
    <source>
        <dbReference type="ARBA" id="ARBA00022741"/>
    </source>
</evidence>
<evidence type="ECO:0000256" key="3">
    <source>
        <dbReference type="HAMAP-Rule" id="MF_01488"/>
    </source>
</evidence>
<dbReference type="CDD" id="cd18809">
    <property type="entry name" value="SF1_C_RecD"/>
    <property type="match status" value="1"/>
</dbReference>
<evidence type="ECO:0000256" key="2">
    <source>
        <dbReference type="ARBA" id="ARBA00022840"/>
    </source>
</evidence>
<dbReference type="Pfam" id="PF18335">
    <property type="entry name" value="SH3_13"/>
    <property type="match status" value="1"/>
</dbReference>
<keyword evidence="3" id="KW-0378">Hydrolase</keyword>
<evidence type="ECO:0000313" key="6">
    <source>
        <dbReference type="Proteomes" id="UP001614394"/>
    </source>
</evidence>
<gene>
    <name evidence="3" type="primary">recD2</name>
    <name evidence="5" type="ORF">ACIGXA_28070</name>
</gene>
<dbReference type="HAMAP" id="MF_01488">
    <property type="entry name" value="RecD2"/>
    <property type="match status" value="1"/>
</dbReference>
<organism evidence="5 6">
    <name type="scientific">Streptomyces fildesensis</name>
    <dbReference type="NCBI Taxonomy" id="375757"/>
    <lineage>
        <taxon>Bacteria</taxon>
        <taxon>Bacillati</taxon>
        <taxon>Actinomycetota</taxon>
        <taxon>Actinomycetes</taxon>
        <taxon>Kitasatosporales</taxon>
        <taxon>Streptomycetaceae</taxon>
        <taxon>Streptomyces</taxon>
    </lineage>
</organism>
<dbReference type="Gene3D" id="1.10.10.2220">
    <property type="match status" value="1"/>
</dbReference>
<dbReference type="Pfam" id="PF23139">
    <property type="entry name" value="OB_YrrC"/>
    <property type="match status" value="1"/>
</dbReference>
<dbReference type="Pfam" id="PF13245">
    <property type="entry name" value="AAA_19"/>
    <property type="match status" value="1"/>
</dbReference>